<dbReference type="Proteomes" id="UP001169217">
    <property type="component" value="Unassembled WGS sequence"/>
</dbReference>
<accession>A0ABQ9Q7I9</accession>
<keyword evidence="1" id="KW-0732">Signal</keyword>
<evidence type="ECO:0000313" key="3">
    <source>
        <dbReference type="Proteomes" id="UP001169217"/>
    </source>
</evidence>
<keyword evidence="3" id="KW-1185">Reference proteome</keyword>
<name>A0ABQ9Q7I9_9PEZI</name>
<protein>
    <recommendedName>
        <fullName evidence="4">Apple domain-containing protein</fullName>
    </recommendedName>
</protein>
<sequence length="404" mass="43837">MHQSLVTLILASSIIGVLAAEQAPLTGDNGSCLSSPSYKSCCPTQTSSGKDVIGGSTFEYTCASWPSNSYKTTIISRTPAHCAQACAQDPQCVAAAWIKGKCYISTNAAFKPVTNDKTDSILLVKTDEAFDGSTSGGTGHDNAAECENEKDVIRSQMASQCDSEKQKLQTGCKDDVRKAEESCNQERTALETKAATLAQEKTQCEADKARGLTNAKAQCDADKSRELTDARTQCDAEKSRELTDARTQCDAEKSRELTDARTQCDASKSAIEKQLQQCQNQQGQGQSNQQGSPQEAECKTTSWQAMCGSRQCADRFSIEGVEYERRCGVATTNTRQKVISTAVYRTPWDCLKSECNGVSNCMGIGWTNAFNLCHVHLHANTVGKVLKPVGSHHALFKVDWKQPF</sequence>
<feature type="chain" id="PRO_5046811078" description="Apple domain-containing protein" evidence="1">
    <location>
        <begin position="20"/>
        <end position="404"/>
    </location>
</feature>
<gene>
    <name evidence="2" type="ORF">CLIM01_02857</name>
</gene>
<dbReference type="EMBL" id="JARUPT010000056">
    <property type="protein sequence ID" value="KAK0379757.1"/>
    <property type="molecule type" value="Genomic_DNA"/>
</dbReference>
<evidence type="ECO:0000256" key="1">
    <source>
        <dbReference type="SAM" id="SignalP"/>
    </source>
</evidence>
<comment type="caution">
    <text evidence="2">The sequence shown here is derived from an EMBL/GenBank/DDBJ whole genome shotgun (WGS) entry which is preliminary data.</text>
</comment>
<evidence type="ECO:0000313" key="2">
    <source>
        <dbReference type="EMBL" id="KAK0379757.1"/>
    </source>
</evidence>
<evidence type="ECO:0008006" key="4">
    <source>
        <dbReference type="Google" id="ProtNLM"/>
    </source>
</evidence>
<proteinExistence type="predicted"/>
<reference evidence="2" key="1">
    <citation type="submission" date="2023-04" db="EMBL/GenBank/DDBJ databases">
        <title>Colletotrichum limetticola genome sequence.</title>
        <authorList>
            <person name="Baroncelli R."/>
        </authorList>
    </citation>
    <scope>NUCLEOTIDE SEQUENCE</scope>
    <source>
        <strain evidence="2">KLA-Anderson</strain>
    </source>
</reference>
<organism evidence="2 3">
    <name type="scientific">Colletotrichum limetticola</name>
    <dbReference type="NCBI Taxonomy" id="1209924"/>
    <lineage>
        <taxon>Eukaryota</taxon>
        <taxon>Fungi</taxon>
        <taxon>Dikarya</taxon>
        <taxon>Ascomycota</taxon>
        <taxon>Pezizomycotina</taxon>
        <taxon>Sordariomycetes</taxon>
        <taxon>Hypocreomycetidae</taxon>
        <taxon>Glomerellales</taxon>
        <taxon>Glomerellaceae</taxon>
        <taxon>Colletotrichum</taxon>
        <taxon>Colletotrichum acutatum species complex</taxon>
    </lineage>
</organism>
<feature type="signal peptide" evidence="1">
    <location>
        <begin position="1"/>
        <end position="19"/>
    </location>
</feature>